<comment type="caution">
    <text evidence="2">The sequence shown here is derived from an EMBL/GenBank/DDBJ whole genome shotgun (WGS) entry which is preliminary data.</text>
</comment>
<keyword evidence="3" id="KW-1185">Reference proteome</keyword>
<dbReference type="EMBL" id="JADIKM010000002">
    <property type="protein sequence ID" value="MFK2904283.1"/>
    <property type="molecule type" value="Genomic_DNA"/>
</dbReference>
<reference evidence="2 3" key="1">
    <citation type="submission" date="2020-10" db="EMBL/GenBank/DDBJ databases">
        <title>Phylogeny of dyella-like bacteria.</title>
        <authorList>
            <person name="Fu J."/>
        </authorList>
    </citation>
    <scope>NUCLEOTIDE SEQUENCE [LARGE SCALE GENOMIC DNA]</scope>
    <source>
        <strain evidence="2 3">Gsoil3046</strain>
    </source>
</reference>
<evidence type="ECO:0000313" key="3">
    <source>
        <dbReference type="Proteomes" id="UP001620460"/>
    </source>
</evidence>
<gene>
    <name evidence="2" type="ORF">ISP17_09925</name>
</gene>
<keyword evidence="1" id="KW-0732">Signal</keyword>
<evidence type="ECO:0000256" key="1">
    <source>
        <dbReference type="SAM" id="SignalP"/>
    </source>
</evidence>
<sequence>MKKIALFSGIALVTMAASAETAQPMDKGAASADALTETVSGLDAGLFESFNHCEAPGELQKHAGYLAKDLEFYHDNGGVTWTRAAYLANTQKQKITGSGSLNSESSRSERTF</sequence>
<feature type="chain" id="PRO_5046756230" evidence="1">
    <location>
        <begin position="20"/>
        <end position="112"/>
    </location>
</feature>
<feature type="signal peptide" evidence="1">
    <location>
        <begin position="1"/>
        <end position="19"/>
    </location>
</feature>
<accession>A0ABW8JTR9</accession>
<protein>
    <submittedName>
        <fullName evidence="2">Uncharacterized protein</fullName>
    </submittedName>
</protein>
<dbReference type="RefSeq" id="WP_404632615.1">
    <property type="nucleotide sequence ID" value="NZ_JADIKM010000002.1"/>
</dbReference>
<evidence type="ECO:0000313" key="2">
    <source>
        <dbReference type="EMBL" id="MFK2904283.1"/>
    </source>
</evidence>
<name>A0ABW8JTR9_9GAMM</name>
<dbReference type="Proteomes" id="UP001620460">
    <property type="component" value="Unassembled WGS sequence"/>
</dbReference>
<proteinExistence type="predicted"/>
<organism evidence="2 3">
    <name type="scientific">Dyella ginsengisoli</name>
    <dbReference type="NCBI Taxonomy" id="363848"/>
    <lineage>
        <taxon>Bacteria</taxon>
        <taxon>Pseudomonadati</taxon>
        <taxon>Pseudomonadota</taxon>
        <taxon>Gammaproteobacteria</taxon>
        <taxon>Lysobacterales</taxon>
        <taxon>Rhodanobacteraceae</taxon>
        <taxon>Dyella</taxon>
    </lineage>
</organism>